<name>A0A2S9X585_9NEIS</name>
<reference evidence="1 2" key="1">
    <citation type="submission" date="2017-01" db="EMBL/GenBank/DDBJ databases">
        <title>New insights into the genetic diversity of Chromobacterium isolated from tropical freshwater lake.</title>
        <authorList>
            <person name="Santos A.B."/>
            <person name="Nascimento A.M."/>
            <person name="Da Silva P.C."/>
        </authorList>
    </citation>
    <scope>NUCLEOTIDE SEQUENCE [LARGE SCALE GENOMIC DNA]</scope>
    <source>
        <strain evidence="1 2">56AF</strain>
    </source>
</reference>
<dbReference type="RefSeq" id="WP_106076647.1">
    <property type="nucleotide sequence ID" value="NZ_MTBD01000024.1"/>
</dbReference>
<gene>
    <name evidence="1" type="ORF">BUE93_09495</name>
</gene>
<dbReference type="Proteomes" id="UP000239469">
    <property type="component" value="Unassembled WGS sequence"/>
</dbReference>
<accession>A0A2S9X585</accession>
<dbReference type="EMBL" id="MTBD01000024">
    <property type="protein sequence ID" value="PRP70884.1"/>
    <property type="molecule type" value="Genomic_DNA"/>
</dbReference>
<dbReference type="AlphaFoldDB" id="A0A2S9X585"/>
<evidence type="ECO:0000313" key="1">
    <source>
        <dbReference type="EMBL" id="PRP70884.1"/>
    </source>
</evidence>
<dbReference type="OrthoDB" id="6842850at2"/>
<comment type="caution">
    <text evidence="1">The sequence shown here is derived from an EMBL/GenBank/DDBJ whole genome shotgun (WGS) entry which is preliminary data.</text>
</comment>
<organism evidence="1 2">
    <name type="scientific">Chromobacterium amazonense</name>
    <dbReference type="NCBI Taxonomy" id="1382803"/>
    <lineage>
        <taxon>Bacteria</taxon>
        <taxon>Pseudomonadati</taxon>
        <taxon>Pseudomonadota</taxon>
        <taxon>Betaproteobacteria</taxon>
        <taxon>Neisseriales</taxon>
        <taxon>Chromobacteriaceae</taxon>
        <taxon>Chromobacterium</taxon>
    </lineage>
</organism>
<protein>
    <submittedName>
        <fullName evidence="1">Uncharacterized protein</fullName>
    </submittedName>
</protein>
<proteinExistence type="predicted"/>
<sequence length="194" mass="21234">MKIDVQLSELALANAELVATGQQIDRALRRAVRVTATTIRREMVVQPIMARTGLRRKSVNQRLALKFDKAGKGGGAANILGGTHVARIVPSAKGIRVTEFRRYEVQAITRTRARILIPWVDGGKKVVAGFVNPSGGKLKPMRTRSRNKPLPYPRTALAPSIASMVKAMYDSQFVADAGARLEAQFELEIAKEMA</sequence>
<evidence type="ECO:0000313" key="2">
    <source>
        <dbReference type="Proteomes" id="UP000239469"/>
    </source>
</evidence>